<proteinExistence type="inferred from homology"/>
<evidence type="ECO:0000256" key="16">
    <source>
        <dbReference type="SAM" id="Coils"/>
    </source>
</evidence>
<evidence type="ECO:0000256" key="13">
    <source>
        <dbReference type="HAMAP-Rule" id="MF_00303"/>
    </source>
</evidence>
<keyword evidence="16" id="KW-0175">Coiled coil</keyword>
<dbReference type="Proteomes" id="UP000183610">
    <property type="component" value="Unassembled WGS sequence"/>
</dbReference>
<dbReference type="GO" id="GO:0043335">
    <property type="term" value="P:protein unfolding"/>
    <property type="evidence" value="ECO:0007669"/>
    <property type="project" value="TreeGrafter"/>
</dbReference>
<keyword evidence="7 13" id="KW-0697">Rotamase</keyword>
<sequence length="427" mass="47885">MSVKWEKQEGNVGKLTFEIEQEKVKEGLDRAFVKVRKTLNVPGFRKGKVPRQIFNQRFGEEALYQDALDILLPEVYSAAIDEAGIDPVDTPQVNIESMEKGETWVLTADVTVKPEVKLGDYKGLEVEKRDEELTTEELEAELKQLQERQAELVVKEDAPAENGDTVILDFEGFKDGVAFEGGQAENHSLELGSGQFIPGFEEKLVGLKAGDEADIELTFPEEYHAEDLAGQPVVFKVKLHEIKTKEVPTLDDELAKDIDEEVETLDELKEKISNRLQEAKKESVAQAKQEEVIAKAVENAEVDIPHAMVHHEADHLMNHFAQDLQAQGLTPELYYQFTGQTEEAMHAQMEQDAEKRVKMNLVLEAIAEAENIEPTEEAIDEEISTLAEKYGMEKDAVRAALGDMSELKSDLKIRKAIDVLLDSAVEK</sequence>
<comment type="domain">
    <text evidence="13">Consists of 3 domains; the N-terminus binds the ribosome, the middle domain has PPIase activity, while the C-terminus has intrinsic chaperone activity on its own.</text>
</comment>
<dbReference type="InterPro" id="IPR037041">
    <property type="entry name" value="Trigger_fac_C_sf"/>
</dbReference>
<dbReference type="PANTHER" id="PTHR30560">
    <property type="entry name" value="TRIGGER FACTOR CHAPERONE AND PEPTIDYL-PROLYL CIS/TRANS ISOMERASE"/>
    <property type="match status" value="1"/>
</dbReference>
<dbReference type="InterPro" id="IPR046357">
    <property type="entry name" value="PPIase_dom_sf"/>
</dbReference>
<evidence type="ECO:0000256" key="11">
    <source>
        <dbReference type="ARBA" id="ARBA00024849"/>
    </source>
</evidence>
<dbReference type="Gene3D" id="3.10.50.40">
    <property type="match status" value="1"/>
</dbReference>
<dbReference type="EC" id="5.2.1.8" evidence="3 13"/>
<dbReference type="GO" id="GO:0015031">
    <property type="term" value="P:protein transport"/>
    <property type="evidence" value="ECO:0007669"/>
    <property type="project" value="UniProtKB-UniRule"/>
</dbReference>
<dbReference type="SUPFAM" id="SSF109998">
    <property type="entry name" value="Triger factor/SurA peptide-binding domain-like"/>
    <property type="match status" value="1"/>
</dbReference>
<dbReference type="SUPFAM" id="SSF54534">
    <property type="entry name" value="FKBP-like"/>
    <property type="match status" value="1"/>
</dbReference>
<comment type="function">
    <text evidence="11 13">Involved in protein export. Acts as a chaperone by maintaining the newly synthesized protein in an open conformation. Functions as a peptidyl-prolyl cis-trans isomerase.</text>
</comment>
<evidence type="ECO:0000313" key="19">
    <source>
        <dbReference type="Proteomes" id="UP000183610"/>
    </source>
</evidence>
<keyword evidence="6 13" id="KW-0132">Cell division</keyword>
<comment type="caution">
    <text evidence="18">The sequence shown here is derived from an EMBL/GenBank/DDBJ whole genome shotgun (WGS) entry which is preliminary data.</text>
</comment>
<dbReference type="FunFam" id="3.30.70.1050:FF:000002">
    <property type="entry name" value="Trigger factor"/>
    <property type="match status" value="1"/>
</dbReference>
<dbReference type="PANTHER" id="PTHR30560:SF3">
    <property type="entry name" value="TRIGGER FACTOR-LIKE PROTEIN TIG, CHLOROPLASTIC"/>
    <property type="match status" value="1"/>
</dbReference>
<dbReference type="GO" id="GO:0044183">
    <property type="term" value="F:protein folding chaperone"/>
    <property type="evidence" value="ECO:0007669"/>
    <property type="project" value="TreeGrafter"/>
</dbReference>
<feature type="coiled-coil region" evidence="16">
    <location>
        <begin position="251"/>
        <end position="289"/>
    </location>
</feature>
<name>A0AAX2DN65_LISIV</name>
<dbReference type="EMBL" id="FNMX01000004">
    <property type="protein sequence ID" value="SDW49568.1"/>
    <property type="molecule type" value="Genomic_DNA"/>
</dbReference>
<dbReference type="SUPFAM" id="SSF102735">
    <property type="entry name" value="Trigger factor ribosome-binding domain"/>
    <property type="match status" value="1"/>
</dbReference>
<dbReference type="PROSITE" id="PS50059">
    <property type="entry name" value="FKBP_PPIASE"/>
    <property type="match status" value="1"/>
</dbReference>
<evidence type="ECO:0000256" key="14">
    <source>
        <dbReference type="PROSITE-ProRule" id="PRU00277"/>
    </source>
</evidence>
<dbReference type="InterPro" id="IPR001179">
    <property type="entry name" value="PPIase_FKBP_dom"/>
</dbReference>
<dbReference type="AlphaFoldDB" id="A0AAX2DN65"/>
<gene>
    <name evidence="13" type="primary">tig</name>
    <name evidence="18" type="ORF">SAMN05421782_10431</name>
</gene>
<dbReference type="InterPro" id="IPR008880">
    <property type="entry name" value="Trigger_fac_C"/>
</dbReference>
<keyword evidence="10 13" id="KW-0131">Cell cycle</keyword>
<dbReference type="GO" id="GO:0051301">
    <property type="term" value="P:cell division"/>
    <property type="evidence" value="ECO:0007669"/>
    <property type="project" value="UniProtKB-KW"/>
</dbReference>
<comment type="subcellular location">
    <subcellularLocation>
        <location evidence="13">Cytoplasm</location>
    </subcellularLocation>
    <text evidence="13">About half TF is bound to the ribosome near the polypeptide exit tunnel while the other half is free in the cytoplasm.</text>
</comment>
<organism evidence="18 19">
    <name type="scientific">Listeria ivanovii</name>
    <dbReference type="NCBI Taxonomy" id="1638"/>
    <lineage>
        <taxon>Bacteria</taxon>
        <taxon>Bacillati</taxon>
        <taxon>Bacillota</taxon>
        <taxon>Bacilli</taxon>
        <taxon>Bacillales</taxon>
        <taxon>Listeriaceae</taxon>
        <taxon>Listeria</taxon>
    </lineage>
</organism>
<evidence type="ECO:0000256" key="15">
    <source>
        <dbReference type="RuleBase" id="RU003914"/>
    </source>
</evidence>
<dbReference type="GO" id="GO:0005737">
    <property type="term" value="C:cytoplasm"/>
    <property type="evidence" value="ECO:0007669"/>
    <property type="project" value="UniProtKB-SubCell"/>
</dbReference>
<evidence type="ECO:0000256" key="2">
    <source>
        <dbReference type="ARBA" id="ARBA00005464"/>
    </source>
</evidence>
<evidence type="ECO:0000313" key="18">
    <source>
        <dbReference type="EMBL" id="SDW49568.1"/>
    </source>
</evidence>
<dbReference type="Pfam" id="PF05698">
    <property type="entry name" value="Trigger_C"/>
    <property type="match status" value="1"/>
</dbReference>
<dbReference type="HAMAP" id="MF_00303">
    <property type="entry name" value="Trigger_factor_Tig"/>
    <property type="match status" value="1"/>
</dbReference>
<evidence type="ECO:0000256" key="3">
    <source>
        <dbReference type="ARBA" id="ARBA00013194"/>
    </source>
</evidence>
<dbReference type="InterPro" id="IPR036611">
    <property type="entry name" value="Trigger_fac_ribosome-bd_sf"/>
</dbReference>
<reference evidence="18 19" key="1">
    <citation type="submission" date="2016-10" db="EMBL/GenBank/DDBJ databases">
        <authorList>
            <person name="Varghese N."/>
            <person name="Submissions S."/>
        </authorList>
    </citation>
    <scope>NUCLEOTIDE SEQUENCE [LARGE SCALE GENOMIC DNA]</scope>
    <source>
        <strain evidence="18 19">ATCC 49954</strain>
    </source>
</reference>
<dbReference type="PIRSF" id="PIRSF003095">
    <property type="entry name" value="Trigger_factor"/>
    <property type="match status" value="1"/>
</dbReference>
<comment type="catalytic activity">
    <reaction evidence="1 13 14">
        <text>[protein]-peptidylproline (omega=180) = [protein]-peptidylproline (omega=0)</text>
        <dbReference type="Rhea" id="RHEA:16237"/>
        <dbReference type="Rhea" id="RHEA-COMP:10747"/>
        <dbReference type="Rhea" id="RHEA-COMP:10748"/>
        <dbReference type="ChEBI" id="CHEBI:83833"/>
        <dbReference type="ChEBI" id="CHEBI:83834"/>
        <dbReference type="EC" id="5.2.1.8"/>
    </reaction>
</comment>
<dbReference type="GO" id="GO:0043022">
    <property type="term" value="F:ribosome binding"/>
    <property type="evidence" value="ECO:0007669"/>
    <property type="project" value="TreeGrafter"/>
</dbReference>
<evidence type="ECO:0000256" key="8">
    <source>
        <dbReference type="ARBA" id="ARBA00023186"/>
    </source>
</evidence>
<evidence type="ECO:0000256" key="5">
    <source>
        <dbReference type="ARBA" id="ARBA00022490"/>
    </source>
</evidence>
<dbReference type="Gene3D" id="1.10.3120.10">
    <property type="entry name" value="Trigger factor, C-terminal domain"/>
    <property type="match status" value="1"/>
</dbReference>
<dbReference type="Gene3D" id="3.30.70.1050">
    <property type="entry name" value="Trigger factor ribosome-binding domain"/>
    <property type="match status" value="1"/>
</dbReference>
<dbReference type="NCBIfam" id="TIGR00115">
    <property type="entry name" value="tig"/>
    <property type="match status" value="1"/>
</dbReference>
<feature type="domain" description="PPIase FKBP-type" evidence="17">
    <location>
        <begin position="163"/>
        <end position="243"/>
    </location>
</feature>
<accession>A0AAX2DN65</accession>
<dbReference type="InterPro" id="IPR008881">
    <property type="entry name" value="Trigger_fac_ribosome-bd_bac"/>
</dbReference>
<dbReference type="Pfam" id="PF05697">
    <property type="entry name" value="Trigger_N"/>
    <property type="match status" value="1"/>
</dbReference>
<evidence type="ECO:0000256" key="6">
    <source>
        <dbReference type="ARBA" id="ARBA00022618"/>
    </source>
</evidence>
<dbReference type="FunFam" id="3.10.50.40:FF:000001">
    <property type="entry name" value="Trigger factor"/>
    <property type="match status" value="1"/>
</dbReference>
<evidence type="ECO:0000259" key="17">
    <source>
        <dbReference type="PROSITE" id="PS50059"/>
    </source>
</evidence>
<dbReference type="InterPro" id="IPR027304">
    <property type="entry name" value="Trigger_fact/SurA_dom_sf"/>
</dbReference>
<dbReference type="GO" id="GO:0003755">
    <property type="term" value="F:peptidyl-prolyl cis-trans isomerase activity"/>
    <property type="evidence" value="ECO:0007669"/>
    <property type="project" value="UniProtKB-UniRule"/>
</dbReference>
<keyword evidence="9 13" id="KW-0413">Isomerase</keyword>
<dbReference type="GO" id="GO:0051083">
    <property type="term" value="P:'de novo' cotranslational protein folding"/>
    <property type="evidence" value="ECO:0007669"/>
    <property type="project" value="TreeGrafter"/>
</dbReference>
<dbReference type="Pfam" id="PF00254">
    <property type="entry name" value="FKBP_C"/>
    <property type="match status" value="1"/>
</dbReference>
<evidence type="ECO:0000256" key="10">
    <source>
        <dbReference type="ARBA" id="ARBA00023306"/>
    </source>
</evidence>
<evidence type="ECO:0000256" key="12">
    <source>
        <dbReference type="ARBA" id="ARBA00029986"/>
    </source>
</evidence>
<feature type="coiled-coil region" evidence="16">
    <location>
        <begin position="121"/>
        <end position="155"/>
    </location>
</feature>
<dbReference type="InterPro" id="IPR005215">
    <property type="entry name" value="Trig_fac"/>
</dbReference>
<evidence type="ECO:0000256" key="7">
    <source>
        <dbReference type="ARBA" id="ARBA00023110"/>
    </source>
</evidence>
<evidence type="ECO:0000256" key="4">
    <source>
        <dbReference type="ARBA" id="ARBA00016902"/>
    </source>
</evidence>
<keyword evidence="8 13" id="KW-0143">Chaperone</keyword>
<keyword evidence="5 13" id="KW-0963">Cytoplasm</keyword>
<evidence type="ECO:0000256" key="1">
    <source>
        <dbReference type="ARBA" id="ARBA00000971"/>
    </source>
</evidence>
<comment type="similarity">
    <text evidence="2 13 15">Belongs to the FKBP-type PPIase family. Tig subfamily.</text>
</comment>
<protein>
    <recommendedName>
        <fullName evidence="4 13">Trigger factor</fullName>
        <shortName evidence="13">TF</shortName>
        <ecNumber evidence="3 13">5.2.1.8</ecNumber>
    </recommendedName>
    <alternativeName>
        <fullName evidence="12 13">PPIase</fullName>
    </alternativeName>
</protein>
<evidence type="ECO:0000256" key="9">
    <source>
        <dbReference type="ARBA" id="ARBA00023235"/>
    </source>
</evidence>
<dbReference type="RefSeq" id="WP_038407205.1">
    <property type="nucleotide sequence ID" value="NZ_FNMX01000004.1"/>
</dbReference>